<proteinExistence type="predicted"/>
<keyword evidence="1" id="KW-0472">Membrane</keyword>
<gene>
    <name evidence="2" type="ORF">J5474_18490</name>
</gene>
<keyword evidence="1" id="KW-0812">Transmembrane</keyword>
<dbReference type="Proteomes" id="UP000675940">
    <property type="component" value="Unassembled WGS sequence"/>
</dbReference>
<keyword evidence="3" id="KW-1185">Reference proteome</keyword>
<dbReference type="RefSeq" id="WP_209362863.1">
    <property type="nucleotide sequence ID" value="NZ_JAGISH010000013.1"/>
</dbReference>
<evidence type="ECO:0000256" key="1">
    <source>
        <dbReference type="SAM" id="Phobius"/>
    </source>
</evidence>
<accession>A0A940MTN9</accession>
<organism evidence="2 3">
    <name type="scientific">Sagittula salina</name>
    <dbReference type="NCBI Taxonomy" id="2820268"/>
    <lineage>
        <taxon>Bacteria</taxon>
        <taxon>Pseudomonadati</taxon>
        <taxon>Pseudomonadota</taxon>
        <taxon>Alphaproteobacteria</taxon>
        <taxon>Rhodobacterales</taxon>
        <taxon>Roseobacteraceae</taxon>
        <taxon>Sagittula</taxon>
    </lineage>
</organism>
<feature type="transmembrane region" description="Helical" evidence="1">
    <location>
        <begin position="148"/>
        <end position="167"/>
    </location>
</feature>
<feature type="transmembrane region" description="Helical" evidence="1">
    <location>
        <begin position="229"/>
        <end position="250"/>
    </location>
</feature>
<protein>
    <submittedName>
        <fullName evidence="2">Oligosaccharide repeat unit polymerase</fullName>
    </submittedName>
</protein>
<name>A0A940MTN9_9RHOB</name>
<feature type="transmembrane region" description="Helical" evidence="1">
    <location>
        <begin position="93"/>
        <end position="112"/>
    </location>
</feature>
<feature type="transmembrane region" description="Helical" evidence="1">
    <location>
        <begin position="257"/>
        <end position="273"/>
    </location>
</feature>
<dbReference type="AlphaFoldDB" id="A0A940MTN9"/>
<evidence type="ECO:0000313" key="2">
    <source>
        <dbReference type="EMBL" id="MBP0484463.1"/>
    </source>
</evidence>
<feature type="transmembrane region" description="Helical" evidence="1">
    <location>
        <begin position="302"/>
        <end position="321"/>
    </location>
</feature>
<dbReference type="EMBL" id="JAGISH010000013">
    <property type="protein sequence ID" value="MBP0484463.1"/>
    <property type="molecule type" value="Genomic_DNA"/>
</dbReference>
<keyword evidence="1" id="KW-1133">Transmembrane helix</keyword>
<feature type="transmembrane region" description="Helical" evidence="1">
    <location>
        <begin position="488"/>
        <end position="505"/>
    </location>
</feature>
<feature type="transmembrane region" description="Helical" evidence="1">
    <location>
        <begin position="429"/>
        <end position="452"/>
    </location>
</feature>
<comment type="caution">
    <text evidence="2">The sequence shown here is derived from an EMBL/GenBank/DDBJ whole genome shotgun (WGS) entry which is preliminary data.</text>
</comment>
<reference evidence="2" key="1">
    <citation type="submission" date="2021-03" db="EMBL/GenBank/DDBJ databases">
        <title>Sagittula salina sp. nov. strain M10.9X isolated from the marine waste.</title>
        <authorList>
            <person name="Satari L."/>
            <person name="Molina-Menor E."/>
            <person name="Vidal-Verdu A."/>
            <person name="Pascual J."/>
            <person name="Pereto J."/>
            <person name="Porcar M."/>
        </authorList>
    </citation>
    <scope>NUCLEOTIDE SEQUENCE</scope>
    <source>
        <strain evidence="2">M10.9X</strain>
    </source>
</reference>
<sequence>MSEATASRTPRSGPVEALRALRAENPFITISPAARLAIVIYFVGWRILPLCAQLTAEHDVATAHQLLTIACKILTQGLLLAPMVSTRFFGARMGWLHPLVLPALVSVLLTTLQSPETLLAPLLGWFAGFREITHELYTGMPQEVLYRAQFRGAALTVLSVICLYGGFAASRLPIRLRQDRRREIRLHGGLYAAFFGLCFVVVVYFLDQQGGILRHMASFASGRFAFREFAGPFLVVNDFLPVMLILWYLYRPQALRNPVFLGVFLLSCVFQFIVTGSRSGMFVPIATLLAAWMMVTRKVPAVRAILLGVTALLLVGVLGEIRRSGSDGQVDFSSLVNFDLVEARDKAEEELEGRDRDASMAVFVAVPQQVGHLWGKTYVAALGFWVPRAIWKDKPRGAGPHTAALIYRGLDTMEGYTGGGIPPGGVAEAYWNFNIMGVMLVYLLYGGFVRVLSDWYAERSRHPVRQLLLLVLMFQFTSPATFQIVNMLQTSVLIFVLLGITRLRNPVPMPAARRNLAT</sequence>
<feature type="transmembrane region" description="Helical" evidence="1">
    <location>
        <begin position="188"/>
        <end position="206"/>
    </location>
</feature>
<evidence type="ECO:0000313" key="3">
    <source>
        <dbReference type="Proteomes" id="UP000675940"/>
    </source>
</evidence>